<dbReference type="Gene3D" id="1.10.10.60">
    <property type="entry name" value="Homeodomain-like"/>
    <property type="match status" value="1"/>
</dbReference>
<comment type="caution">
    <text evidence="2">The sequence shown here is derived from an EMBL/GenBank/DDBJ whole genome shotgun (WGS) entry which is preliminary data.</text>
</comment>
<accession>A0A1Y2G0H6</accession>
<dbReference type="InterPro" id="IPR009057">
    <property type="entry name" value="Homeodomain-like_sf"/>
</dbReference>
<sequence length="107" mass="12339">MREARHIKKIEDAEAGRQRNQRLSALVKKKVASVSYPLQQIKITYANQTKGKSYTDEEDRFLLCELAKYGVGKEDTPDKIKADINASPLFLFNWFAKSRVRLTSRGY</sequence>
<dbReference type="OrthoDB" id="3253310at2759"/>
<dbReference type="EMBL" id="MCGR01000007">
    <property type="protein sequence ID" value="ORY89163.1"/>
    <property type="molecule type" value="Genomic_DNA"/>
</dbReference>
<dbReference type="GO" id="GO:0006338">
    <property type="term" value="P:chromatin remodeling"/>
    <property type="evidence" value="ECO:0007669"/>
    <property type="project" value="InterPro"/>
</dbReference>
<dbReference type="SUPFAM" id="SSF46689">
    <property type="entry name" value="Homeodomain-like"/>
    <property type="match status" value="1"/>
</dbReference>
<dbReference type="STRING" id="106004.A0A1Y2G0H6"/>
<keyword evidence="3" id="KW-1185">Reference proteome</keyword>
<dbReference type="Proteomes" id="UP000193467">
    <property type="component" value="Unassembled WGS sequence"/>
</dbReference>
<name>A0A1Y2G0H6_9BASI</name>
<evidence type="ECO:0000259" key="1">
    <source>
        <dbReference type="Pfam" id="PF09111"/>
    </source>
</evidence>
<dbReference type="GO" id="GO:0005634">
    <property type="term" value="C:nucleus"/>
    <property type="evidence" value="ECO:0007669"/>
    <property type="project" value="InterPro"/>
</dbReference>
<dbReference type="AlphaFoldDB" id="A0A1Y2G0H6"/>
<organism evidence="2 3">
    <name type="scientific">Leucosporidium creatinivorum</name>
    <dbReference type="NCBI Taxonomy" id="106004"/>
    <lineage>
        <taxon>Eukaryota</taxon>
        <taxon>Fungi</taxon>
        <taxon>Dikarya</taxon>
        <taxon>Basidiomycota</taxon>
        <taxon>Pucciniomycotina</taxon>
        <taxon>Microbotryomycetes</taxon>
        <taxon>Leucosporidiales</taxon>
        <taxon>Leucosporidium</taxon>
    </lineage>
</organism>
<dbReference type="InterPro" id="IPR015195">
    <property type="entry name" value="SLIDE"/>
</dbReference>
<dbReference type="Pfam" id="PF09111">
    <property type="entry name" value="SLIDE"/>
    <property type="match status" value="1"/>
</dbReference>
<gene>
    <name evidence="2" type="ORF">BCR35DRAFT_329612</name>
</gene>
<dbReference type="InParanoid" id="A0A1Y2G0H6"/>
<evidence type="ECO:0000313" key="2">
    <source>
        <dbReference type="EMBL" id="ORY89163.1"/>
    </source>
</evidence>
<protein>
    <submittedName>
        <fullName evidence="2">SLIDE domain-containing protein</fullName>
    </submittedName>
</protein>
<feature type="domain" description="SLIDE" evidence="1">
    <location>
        <begin position="5"/>
        <end position="99"/>
    </location>
</feature>
<dbReference type="GO" id="GO:0003677">
    <property type="term" value="F:DNA binding"/>
    <property type="evidence" value="ECO:0007669"/>
    <property type="project" value="InterPro"/>
</dbReference>
<evidence type="ECO:0000313" key="3">
    <source>
        <dbReference type="Proteomes" id="UP000193467"/>
    </source>
</evidence>
<proteinExistence type="predicted"/>
<reference evidence="2 3" key="1">
    <citation type="submission" date="2016-07" db="EMBL/GenBank/DDBJ databases">
        <title>Pervasive Adenine N6-methylation of Active Genes in Fungi.</title>
        <authorList>
            <consortium name="DOE Joint Genome Institute"/>
            <person name="Mondo S.J."/>
            <person name="Dannebaum R.O."/>
            <person name="Kuo R.C."/>
            <person name="Labutti K."/>
            <person name="Haridas S."/>
            <person name="Kuo A."/>
            <person name="Salamov A."/>
            <person name="Ahrendt S.R."/>
            <person name="Lipzen A."/>
            <person name="Sullivan W."/>
            <person name="Andreopoulos W.B."/>
            <person name="Clum A."/>
            <person name="Lindquist E."/>
            <person name="Daum C."/>
            <person name="Ramamoorthy G.K."/>
            <person name="Gryganskyi A."/>
            <person name="Culley D."/>
            <person name="Magnuson J.K."/>
            <person name="James T.Y."/>
            <person name="O'Malley M.A."/>
            <person name="Stajich J.E."/>
            <person name="Spatafora J.W."/>
            <person name="Visel A."/>
            <person name="Grigoriev I.V."/>
        </authorList>
    </citation>
    <scope>NUCLEOTIDE SEQUENCE [LARGE SCALE GENOMIC DNA]</scope>
    <source>
        <strain evidence="2 3">62-1032</strain>
    </source>
</reference>